<evidence type="ECO:0000256" key="1">
    <source>
        <dbReference type="ARBA" id="ARBA00006096"/>
    </source>
</evidence>
<dbReference type="Proteomes" id="UP001183202">
    <property type="component" value="Unassembled WGS sequence"/>
</dbReference>
<dbReference type="PROSITE" id="PS51318">
    <property type="entry name" value="TAT"/>
    <property type="match status" value="1"/>
</dbReference>
<dbReference type="EC" id="3.4.16.4" evidence="4"/>
<evidence type="ECO:0000256" key="2">
    <source>
        <dbReference type="ARBA" id="ARBA00022801"/>
    </source>
</evidence>
<dbReference type="SUPFAM" id="SSF56601">
    <property type="entry name" value="beta-lactamase/transpeptidase-like"/>
    <property type="match status" value="1"/>
</dbReference>
<reference evidence="5" key="1">
    <citation type="submission" date="2023-07" db="EMBL/GenBank/DDBJ databases">
        <title>30 novel species of actinomycetes from the DSMZ collection.</title>
        <authorList>
            <person name="Nouioui I."/>
        </authorList>
    </citation>
    <scope>NUCLEOTIDE SEQUENCE [LARGE SCALE GENOMIC DNA]</scope>
    <source>
        <strain evidence="5">DSM 45834</strain>
    </source>
</reference>
<evidence type="ECO:0000313" key="5">
    <source>
        <dbReference type="Proteomes" id="UP001183202"/>
    </source>
</evidence>
<organism evidence="4 5">
    <name type="scientific">Pseudonocardia charpentierae</name>
    <dbReference type="NCBI Taxonomy" id="3075545"/>
    <lineage>
        <taxon>Bacteria</taxon>
        <taxon>Bacillati</taxon>
        <taxon>Actinomycetota</taxon>
        <taxon>Actinomycetes</taxon>
        <taxon>Pseudonocardiales</taxon>
        <taxon>Pseudonocardiaceae</taxon>
        <taxon>Pseudonocardia</taxon>
    </lineage>
</organism>
<dbReference type="Gene3D" id="3.50.80.20">
    <property type="entry name" value="D-Ala-D-Ala carboxypeptidase C, peptidase S13"/>
    <property type="match status" value="1"/>
</dbReference>
<dbReference type="InterPro" id="IPR012338">
    <property type="entry name" value="Beta-lactam/transpept-like"/>
</dbReference>
<keyword evidence="4" id="KW-0121">Carboxypeptidase</keyword>
<keyword evidence="5" id="KW-1185">Reference proteome</keyword>
<sequence length="554" mass="57727">MRSDANWQEADTVSGEQESWTRRAFLVTTATVTGATALAACTTQPPSPPGPTPPPTPPGAPAAPPAALPDAALTVMQGPRYAFSRWYVHVSDRATGAPLQELNADQLVLPASTTKLWSTAAALDTFGPDFRFETPVYRRGSVEGDELRGDLVLVARGDLTMGGRDTPQGTIAFTPLDHAESNALPGATLTPQDPLAGLDDLARQVAAAGIRRVTGTVVVDARMFDQTPKDDYILSPIMVNDNLVDLTITPGPPGGPATVVSRPVTAAYQVRTAVRTVAADQPATVSVTTPEPGVIAVGGDIPAAGPLLRTYQVADPPAFARTLFVEALGRAGVTVAAPAAGPNSADTLPPVGSYADGDRVALHRSLPFAENIKLINKVSMNLQADTLAMLIAAKNGRRTLDEGMALLQPFIRKAGIDPSTLSLSDGRGNEYTDLFTPRTVATLLRYMATRPDFPTYQASLPIFGVDGTETNVVPAGSPSAGKVAAKSGTTVAGDAMNQRALVMTRGNAGYMTSKSGRETVVAAYVMHTPIGAVDEVFGIAQDVGAVVAALWEAT</sequence>
<dbReference type="EMBL" id="JAVREJ010000005">
    <property type="protein sequence ID" value="MDT0349907.1"/>
    <property type="molecule type" value="Genomic_DNA"/>
</dbReference>
<dbReference type="PANTHER" id="PTHR30023:SF0">
    <property type="entry name" value="PENICILLIN-SENSITIVE CARBOXYPEPTIDASE A"/>
    <property type="match status" value="1"/>
</dbReference>
<comment type="similarity">
    <text evidence="1">Belongs to the peptidase S13 family.</text>
</comment>
<gene>
    <name evidence="4" type="primary">dacB</name>
    <name evidence="4" type="ORF">RM445_10275</name>
</gene>
<dbReference type="InterPro" id="IPR006311">
    <property type="entry name" value="TAT_signal"/>
</dbReference>
<dbReference type="PANTHER" id="PTHR30023">
    <property type="entry name" value="D-ALANYL-D-ALANINE CARBOXYPEPTIDASE"/>
    <property type="match status" value="1"/>
</dbReference>
<protein>
    <submittedName>
        <fullName evidence="4">D-alanyl-D-alanine carboxypeptidase/D-alanyl-D-alanine-endopeptidase</fullName>
        <ecNumber evidence="4">3.4.16.4</ecNumber>
    </submittedName>
</protein>
<dbReference type="Gene3D" id="3.40.710.10">
    <property type="entry name" value="DD-peptidase/beta-lactamase superfamily"/>
    <property type="match status" value="2"/>
</dbReference>
<keyword evidence="4" id="KW-0645">Protease</keyword>
<dbReference type="NCBIfam" id="TIGR00666">
    <property type="entry name" value="PBP4"/>
    <property type="match status" value="1"/>
</dbReference>
<feature type="compositionally biased region" description="Pro residues" evidence="3">
    <location>
        <begin position="45"/>
        <end position="66"/>
    </location>
</feature>
<evidence type="ECO:0000313" key="4">
    <source>
        <dbReference type="EMBL" id="MDT0349907.1"/>
    </source>
</evidence>
<proteinExistence type="inferred from homology"/>
<accession>A0ABU2N7J0</accession>
<dbReference type="PRINTS" id="PR00922">
    <property type="entry name" value="DADACBPTASE3"/>
</dbReference>
<dbReference type="RefSeq" id="WP_311555937.1">
    <property type="nucleotide sequence ID" value="NZ_JAVREJ010000005.1"/>
</dbReference>
<name>A0ABU2N7J0_9PSEU</name>
<keyword evidence="2 4" id="KW-0378">Hydrolase</keyword>
<dbReference type="InterPro" id="IPR000667">
    <property type="entry name" value="Peptidase_S13"/>
</dbReference>
<dbReference type="GO" id="GO:0009002">
    <property type="term" value="F:serine-type D-Ala-D-Ala carboxypeptidase activity"/>
    <property type="evidence" value="ECO:0007669"/>
    <property type="project" value="UniProtKB-EC"/>
</dbReference>
<feature type="region of interest" description="Disordered" evidence="3">
    <location>
        <begin position="40"/>
        <end position="66"/>
    </location>
</feature>
<comment type="caution">
    <text evidence="4">The sequence shown here is derived from an EMBL/GenBank/DDBJ whole genome shotgun (WGS) entry which is preliminary data.</text>
</comment>
<dbReference type="Pfam" id="PF02113">
    <property type="entry name" value="Peptidase_S13"/>
    <property type="match status" value="1"/>
</dbReference>
<evidence type="ECO:0000256" key="3">
    <source>
        <dbReference type="SAM" id="MobiDB-lite"/>
    </source>
</evidence>